<keyword evidence="18" id="KW-0479">Metal-binding</keyword>
<evidence type="ECO:0000256" key="5">
    <source>
        <dbReference type="ARBA" id="ARBA00019766"/>
    </source>
</evidence>
<dbReference type="PANTHER" id="PTHR11711">
    <property type="entry name" value="ADP RIBOSYLATION FACTOR-RELATED"/>
    <property type="match status" value="1"/>
</dbReference>
<keyword evidence="12" id="KW-0472">Membrane</keyword>
<evidence type="ECO:0000256" key="1">
    <source>
        <dbReference type="ARBA" id="ARBA00004120"/>
    </source>
</evidence>
<protein>
    <recommendedName>
        <fullName evidence="5">ADP-ribosylation factor-like protein 6</fullName>
    </recommendedName>
</protein>
<keyword evidence="6" id="KW-1003">Cell membrane</keyword>
<sequence length="325" mass="36598">MCARLQSFNYRRYINSNGNGCRHGASRRLGSAPGYKVSIVEAGLHISDRIMGLLDRLSGLLGLKKKEVHVLCLGLDNSGKTTIINKLKPSNAQSQDIVPTIGFSIEKFKSSSLSFTVFDMSGQGRYRNLWEHYYKDGQAIIFVIDSSDRLRMVVAKEELDTLLNHPDIKHRRIPILFFANKMDLRDAVTSVKVSQLLCLENIKDKPWHICASDAIKGEGLQEGVDWLQVAAPICIPTSSAPGFLFLRILSQHLSFIDLLMIAILTGRGRERDKIRNIDERETSISCLLHTPYWDVPATKVQMLSCRGLDHVQWEFCTPPSVTEEL</sequence>
<keyword evidence="7" id="KW-0963">Cytoplasm</keyword>
<dbReference type="InterPro" id="IPR005225">
    <property type="entry name" value="Small_GTP-bd"/>
</dbReference>
<dbReference type="NCBIfam" id="TIGR00231">
    <property type="entry name" value="small_GTP"/>
    <property type="match status" value="1"/>
</dbReference>
<dbReference type="PROSITE" id="PS51417">
    <property type="entry name" value="ARF"/>
    <property type="match status" value="1"/>
</dbReference>
<gene>
    <name evidence="19" type="ORF">QTO34_014354</name>
</gene>
<reference evidence="19" key="1">
    <citation type="submission" date="2023-06" db="EMBL/GenBank/DDBJ databases">
        <title>Reference genome for the Northern bat (Eptesicus nilssonii), a most northern bat species.</title>
        <authorList>
            <person name="Laine V.N."/>
            <person name="Pulliainen A.T."/>
            <person name="Lilley T.M."/>
        </authorList>
    </citation>
    <scope>NUCLEOTIDE SEQUENCE</scope>
    <source>
        <strain evidence="19">BLF_Eptnil</strain>
        <tissue evidence="19">Kidney</tissue>
    </source>
</reference>
<dbReference type="GO" id="GO:0030030">
    <property type="term" value="P:cell projection organization"/>
    <property type="evidence" value="ECO:0007669"/>
    <property type="project" value="UniProtKB-KW"/>
</dbReference>
<keyword evidence="9 17" id="KW-0547">Nucleotide-binding</keyword>
<keyword evidence="20" id="KW-1185">Reference proteome</keyword>
<keyword evidence="18" id="KW-0460">Magnesium</keyword>
<dbReference type="InterPro" id="IPR024156">
    <property type="entry name" value="Small_GTPase_ARF"/>
</dbReference>
<dbReference type="EMBL" id="JAULJE010000004">
    <property type="protein sequence ID" value="KAK1343801.1"/>
    <property type="molecule type" value="Genomic_DNA"/>
</dbReference>
<keyword evidence="15" id="KW-0449">Lipoprotein</keyword>
<comment type="similarity">
    <text evidence="4">Belongs to the small GTPase superfamily. Arf family.</text>
</comment>
<dbReference type="GO" id="GO:0005930">
    <property type="term" value="C:axoneme"/>
    <property type="evidence" value="ECO:0007669"/>
    <property type="project" value="UniProtKB-SubCell"/>
</dbReference>
<feature type="binding site" evidence="17">
    <location>
        <begin position="180"/>
        <end position="183"/>
    </location>
    <ligand>
        <name>GTP</name>
        <dbReference type="ChEBI" id="CHEBI:37565"/>
    </ligand>
</feature>
<evidence type="ECO:0000256" key="14">
    <source>
        <dbReference type="ARBA" id="ARBA00023273"/>
    </source>
</evidence>
<evidence type="ECO:0000313" key="19">
    <source>
        <dbReference type="EMBL" id="KAK1343801.1"/>
    </source>
</evidence>
<dbReference type="SMART" id="SM00178">
    <property type="entry name" value="SAR"/>
    <property type="match status" value="1"/>
</dbReference>
<evidence type="ECO:0000256" key="13">
    <source>
        <dbReference type="ARBA" id="ARBA00023212"/>
    </source>
</evidence>
<evidence type="ECO:0000256" key="9">
    <source>
        <dbReference type="ARBA" id="ARBA00022741"/>
    </source>
</evidence>
<comment type="caution">
    <text evidence="19">The sequence shown here is derived from an EMBL/GenBank/DDBJ whole genome shotgun (WGS) entry which is preliminary data.</text>
</comment>
<dbReference type="SMART" id="SM00177">
    <property type="entry name" value="ARF"/>
    <property type="match status" value="1"/>
</dbReference>
<dbReference type="PRINTS" id="PR00328">
    <property type="entry name" value="SAR1GTPBP"/>
</dbReference>
<comment type="subunit">
    <text evidence="16">Interacts with SEC61B, ARL6IP1, ARL6IP2, ARL6IP3, ARL6IP4 ARL6IP5 and ARL6IP6. Interacts (GTP-bound form) with the BBSome a complex that contains BBS1, BBS2, BBS4, BBS5, BBS7, BBS8/TTC8, BBS9 and BBIP10. Interacts (GTP-free form) with IFT27.</text>
</comment>
<dbReference type="InterPro" id="IPR027417">
    <property type="entry name" value="P-loop_NTPase"/>
</dbReference>
<evidence type="ECO:0000256" key="12">
    <source>
        <dbReference type="ARBA" id="ARBA00023136"/>
    </source>
</evidence>
<dbReference type="GO" id="GO:0046872">
    <property type="term" value="F:metal ion binding"/>
    <property type="evidence" value="ECO:0007669"/>
    <property type="project" value="UniProtKB-KW"/>
</dbReference>
<dbReference type="GO" id="GO:0005525">
    <property type="term" value="F:GTP binding"/>
    <property type="evidence" value="ECO:0007669"/>
    <property type="project" value="UniProtKB-KW"/>
</dbReference>
<evidence type="ECO:0000256" key="2">
    <source>
        <dbReference type="ARBA" id="ARBA00004430"/>
    </source>
</evidence>
<evidence type="ECO:0000256" key="15">
    <source>
        <dbReference type="ARBA" id="ARBA00023288"/>
    </source>
</evidence>
<dbReference type="CDD" id="cd04157">
    <property type="entry name" value="Arl6"/>
    <property type="match status" value="1"/>
</dbReference>
<evidence type="ECO:0000256" key="8">
    <source>
        <dbReference type="ARBA" id="ARBA00022707"/>
    </source>
</evidence>
<evidence type="ECO:0000256" key="18">
    <source>
        <dbReference type="PIRSR" id="PIRSR606689-2"/>
    </source>
</evidence>
<evidence type="ECO:0000256" key="17">
    <source>
        <dbReference type="PIRSR" id="PIRSR606689-1"/>
    </source>
</evidence>
<dbReference type="InterPro" id="IPR041839">
    <property type="entry name" value="Arl6"/>
</dbReference>
<name>A0AA40LRT4_CNENI</name>
<keyword evidence="10" id="KW-0970">Cilium biogenesis/degradation</keyword>
<evidence type="ECO:0000256" key="10">
    <source>
        <dbReference type="ARBA" id="ARBA00022794"/>
    </source>
</evidence>
<keyword evidence="11 17" id="KW-0342">GTP-binding</keyword>
<comment type="subcellular location">
    <subcellularLocation>
        <location evidence="3">Cell projection</location>
        <location evidence="3">Cilium membrane</location>
        <topology evidence="3">Peripheral membrane protein</topology>
        <orientation evidence="3">Cytoplasmic side</orientation>
    </subcellularLocation>
    <subcellularLocation>
        <location evidence="2">Cytoplasm</location>
        <location evidence="2">Cytoskeleton</location>
        <location evidence="2">Cilium axoneme</location>
    </subcellularLocation>
    <subcellularLocation>
        <location evidence="1">Cytoplasm</location>
        <location evidence="1">Cytoskeleton</location>
        <location evidence="1">Cilium basal body</location>
    </subcellularLocation>
</comment>
<evidence type="ECO:0000313" key="20">
    <source>
        <dbReference type="Proteomes" id="UP001177744"/>
    </source>
</evidence>
<dbReference type="Pfam" id="PF00025">
    <property type="entry name" value="Arf"/>
    <property type="match status" value="1"/>
</dbReference>
<evidence type="ECO:0000256" key="7">
    <source>
        <dbReference type="ARBA" id="ARBA00022490"/>
    </source>
</evidence>
<evidence type="ECO:0000256" key="11">
    <source>
        <dbReference type="ARBA" id="ARBA00023134"/>
    </source>
</evidence>
<evidence type="ECO:0000256" key="16">
    <source>
        <dbReference type="ARBA" id="ARBA00064619"/>
    </source>
</evidence>
<dbReference type="SUPFAM" id="SSF52540">
    <property type="entry name" value="P-loop containing nucleoside triphosphate hydrolases"/>
    <property type="match status" value="1"/>
</dbReference>
<feature type="binding site" evidence="18">
    <location>
        <position position="81"/>
    </location>
    <ligand>
        <name>Mg(2+)</name>
        <dbReference type="ChEBI" id="CHEBI:18420"/>
    </ligand>
</feature>
<dbReference type="GO" id="GO:0003924">
    <property type="term" value="F:GTPase activity"/>
    <property type="evidence" value="ECO:0007669"/>
    <property type="project" value="InterPro"/>
</dbReference>
<proteinExistence type="inferred from homology"/>
<dbReference type="InterPro" id="IPR006689">
    <property type="entry name" value="Small_GTPase_ARF/SAR"/>
</dbReference>
<accession>A0AA40LRT4</accession>
<keyword evidence="14" id="KW-0966">Cell projection</keyword>
<dbReference type="Proteomes" id="UP001177744">
    <property type="component" value="Unassembled WGS sequence"/>
</dbReference>
<dbReference type="Gene3D" id="3.40.50.300">
    <property type="entry name" value="P-loop containing nucleotide triphosphate hydrolases"/>
    <property type="match status" value="1"/>
</dbReference>
<evidence type="ECO:0000256" key="4">
    <source>
        <dbReference type="ARBA" id="ARBA00010290"/>
    </source>
</evidence>
<feature type="binding site" evidence="17">
    <location>
        <position position="122"/>
    </location>
    <ligand>
        <name>GTP</name>
        <dbReference type="ChEBI" id="CHEBI:37565"/>
    </ligand>
</feature>
<organism evidence="19 20">
    <name type="scientific">Cnephaeus nilssonii</name>
    <name type="common">Northern bat</name>
    <name type="synonym">Eptesicus nilssonii</name>
    <dbReference type="NCBI Taxonomy" id="3371016"/>
    <lineage>
        <taxon>Eukaryota</taxon>
        <taxon>Metazoa</taxon>
        <taxon>Chordata</taxon>
        <taxon>Craniata</taxon>
        <taxon>Vertebrata</taxon>
        <taxon>Euteleostomi</taxon>
        <taxon>Mammalia</taxon>
        <taxon>Eutheria</taxon>
        <taxon>Laurasiatheria</taxon>
        <taxon>Chiroptera</taxon>
        <taxon>Yangochiroptera</taxon>
        <taxon>Vespertilionidae</taxon>
        <taxon>Cnephaeus</taxon>
    </lineage>
</organism>
<keyword evidence="13" id="KW-0206">Cytoskeleton</keyword>
<dbReference type="GO" id="GO:0060170">
    <property type="term" value="C:ciliary membrane"/>
    <property type="evidence" value="ECO:0007669"/>
    <property type="project" value="UniProtKB-SubCell"/>
</dbReference>
<feature type="binding site" evidence="17">
    <location>
        <begin position="74"/>
        <end position="81"/>
    </location>
    <ligand>
        <name>GTP</name>
        <dbReference type="ChEBI" id="CHEBI:37565"/>
    </ligand>
</feature>
<feature type="binding site" evidence="18">
    <location>
        <position position="100"/>
    </location>
    <ligand>
        <name>Mg(2+)</name>
        <dbReference type="ChEBI" id="CHEBI:18420"/>
    </ligand>
</feature>
<dbReference type="FunFam" id="3.40.50.300:FF:000457">
    <property type="entry name" value="ADP-ribosylation factor-like protein 6"/>
    <property type="match status" value="1"/>
</dbReference>
<evidence type="ECO:0000256" key="6">
    <source>
        <dbReference type="ARBA" id="ARBA00022475"/>
    </source>
</evidence>
<evidence type="ECO:0000256" key="3">
    <source>
        <dbReference type="ARBA" id="ARBA00004522"/>
    </source>
</evidence>
<dbReference type="AlphaFoldDB" id="A0AA40LRT4"/>
<keyword evidence="8" id="KW-0519">Myristate</keyword>